<accession>A0ABU0C2Q6</accession>
<evidence type="ECO:0000313" key="6">
    <source>
        <dbReference type="Proteomes" id="UP001230253"/>
    </source>
</evidence>
<dbReference type="RefSeq" id="WP_307153055.1">
    <property type="nucleotide sequence ID" value="NZ_JAUSUK010000001.1"/>
</dbReference>
<keyword evidence="3" id="KW-0732">Signal</keyword>
<evidence type="ECO:0000256" key="2">
    <source>
        <dbReference type="RuleBase" id="RU000393"/>
    </source>
</evidence>
<comment type="cofactor">
    <cofactor evidence="2">
        <name>Cu cation</name>
        <dbReference type="ChEBI" id="CHEBI:23378"/>
    </cofactor>
    <text evidence="2">Binds 1 copper ion per subunit.</text>
</comment>
<comment type="caution">
    <text evidence="5">The sequence shown here is derived from an EMBL/GenBank/DDBJ whole genome shotgun (WGS) entry which is preliminary data.</text>
</comment>
<dbReference type="PROSITE" id="PS00332">
    <property type="entry name" value="SOD_CU_ZN_2"/>
    <property type="match status" value="1"/>
</dbReference>
<evidence type="ECO:0000313" key="5">
    <source>
        <dbReference type="EMBL" id="MDQ0324798.1"/>
    </source>
</evidence>
<dbReference type="Proteomes" id="UP001230253">
    <property type="component" value="Unassembled WGS sequence"/>
</dbReference>
<dbReference type="InterPro" id="IPR036423">
    <property type="entry name" value="SOD-like_Cu/Zn_dom_sf"/>
</dbReference>
<keyword evidence="2" id="KW-0186">Copper</keyword>
<feature type="signal peptide" evidence="3">
    <location>
        <begin position="1"/>
        <end position="18"/>
    </location>
</feature>
<feature type="chain" id="PRO_5045330584" description="Superoxide dismutase [Cu-Zn]" evidence="3">
    <location>
        <begin position="19"/>
        <end position="179"/>
    </location>
</feature>
<keyword evidence="2 5" id="KW-0560">Oxidoreductase</keyword>
<evidence type="ECO:0000259" key="4">
    <source>
        <dbReference type="Pfam" id="PF00080"/>
    </source>
</evidence>
<evidence type="ECO:0000256" key="1">
    <source>
        <dbReference type="ARBA" id="ARBA00010457"/>
    </source>
</evidence>
<gene>
    <name evidence="5" type="ORF">J2R99_000647</name>
</gene>
<dbReference type="EMBL" id="JAUSUK010000001">
    <property type="protein sequence ID" value="MDQ0324798.1"/>
    <property type="molecule type" value="Genomic_DNA"/>
</dbReference>
<dbReference type="InterPro" id="IPR024134">
    <property type="entry name" value="SOD_Cu/Zn_/chaperone"/>
</dbReference>
<comment type="catalytic activity">
    <reaction evidence="2">
        <text>2 superoxide + 2 H(+) = H2O2 + O2</text>
        <dbReference type="Rhea" id="RHEA:20696"/>
        <dbReference type="ChEBI" id="CHEBI:15378"/>
        <dbReference type="ChEBI" id="CHEBI:15379"/>
        <dbReference type="ChEBI" id="CHEBI:16240"/>
        <dbReference type="ChEBI" id="CHEBI:18421"/>
        <dbReference type="EC" id="1.15.1.1"/>
    </reaction>
</comment>
<name>A0ABU0C2Q6_9BRAD</name>
<feature type="domain" description="Superoxide dismutase copper/zinc binding" evidence="4">
    <location>
        <begin position="39"/>
        <end position="172"/>
    </location>
</feature>
<dbReference type="EC" id="1.15.1.1" evidence="2"/>
<protein>
    <recommendedName>
        <fullName evidence="2">Superoxide dismutase [Cu-Zn]</fullName>
        <ecNumber evidence="2">1.15.1.1</ecNumber>
    </recommendedName>
</protein>
<keyword evidence="2" id="KW-0479">Metal-binding</keyword>
<dbReference type="PANTHER" id="PTHR10003">
    <property type="entry name" value="SUPEROXIDE DISMUTASE CU-ZN -RELATED"/>
    <property type="match status" value="1"/>
</dbReference>
<comment type="similarity">
    <text evidence="1 2">Belongs to the Cu-Zn superoxide dismutase family.</text>
</comment>
<dbReference type="Gene3D" id="2.60.40.200">
    <property type="entry name" value="Superoxide dismutase, copper/zinc binding domain"/>
    <property type="match status" value="1"/>
</dbReference>
<dbReference type="InterPro" id="IPR018152">
    <property type="entry name" value="SOD_Cu/Zn_BS"/>
</dbReference>
<dbReference type="SUPFAM" id="SSF49329">
    <property type="entry name" value="Cu,Zn superoxide dismutase-like"/>
    <property type="match status" value="1"/>
</dbReference>
<dbReference type="GO" id="GO:0004784">
    <property type="term" value="F:superoxide dismutase activity"/>
    <property type="evidence" value="ECO:0007669"/>
    <property type="project" value="UniProtKB-EC"/>
</dbReference>
<comment type="function">
    <text evidence="2">Destroys radicals which are normally produced within the cells and which are toxic to biological systems.</text>
</comment>
<keyword evidence="6" id="KW-1185">Reference proteome</keyword>
<dbReference type="Pfam" id="PF00080">
    <property type="entry name" value="Sod_Cu"/>
    <property type="match status" value="1"/>
</dbReference>
<dbReference type="InterPro" id="IPR001424">
    <property type="entry name" value="SOD_Cu_Zn_dom"/>
</dbReference>
<sequence length="179" mass="18667">MRLLAIAACALMASPALAQDVSQDSAVSGPIAGKDGTIGEAHLTDTPNGVLVQVVINDGALEPGVHALHFHETGDCSDAPDFKKSGGHYNPTDAKHGIMTEGGMHAGDMPNFEVVDGQATKLEVFNTRVRFHEGDAPLMDDDGSALMIHAGADDYKSQPSGDAGSRVGCMVIDDEQARQ</sequence>
<organism evidence="5 6">
    <name type="scientific">Rhodopseudomonas julia</name>
    <dbReference type="NCBI Taxonomy" id="200617"/>
    <lineage>
        <taxon>Bacteria</taxon>
        <taxon>Pseudomonadati</taxon>
        <taxon>Pseudomonadota</taxon>
        <taxon>Alphaproteobacteria</taxon>
        <taxon>Hyphomicrobiales</taxon>
        <taxon>Nitrobacteraceae</taxon>
        <taxon>Rhodopseudomonas</taxon>
    </lineage>
</organism>
<reference evidence="5 6" key="1">
    <citation type="submission" date="2023-07" db="EMBL/GenBank/DDBJ databases">
        <title>Genomic Encyclopedia of Type Strains, Phase IV (KMG-IV): sequencing the most valuable type-strain genomes for metagenomic binning, comparative biology and taxonomic classification.</title>
        <authorList>
            <person name="Goeker M."/>
        </authorList>
    </citation>
    <scope>NUCLEOTIDE SEQUENCE [LARGE SCALE GENOMIC DNA]</scope>
    <source>
        <strain evidence="5 6">DSM 11549</strain>
    </source>
</reference>
<comment type="cofactor">
    <cofactor evidence="2">
        <name>Zn(2+)</name>
        <dbReference type="ChEBI" id="CHEBI:29105"/>
    </cofactor>
    <text evidence="2">Binds 1 zinc ion per subunit.</text>
</comment>
<keyword evidence="2" id="KW-0862">Zinc</keyword>
<proteinExistence type="inferred from homology"/>
<evidence type="ECO:0000256" key="3">
    <source>
        <dbReference type="SAM" id="SignalP"/>
    </source>
</evidence>